<comment type="caution">
    <text evidence="1">The sequence shown here is derived from an EMBL/GenBank/DDBJ whole genome shotgun (WGS) entry which is preliminary data.</text>
</comment>
<evidence type="ECO:0000313" key="2">
    <source>
        <dbReference type="Proteomes" id="UP000290289"/>
    </source>
</evidence>
<evidence type="ECO:0000313" key="1">
    <source>
        <dbReference type="EMBL" id="RXH77069.1"/>
    </source>
</evidence>
<dbReference type="Proteomes" id="UP000290289">
    <property type="component" value="Chromosome 14"/>
</dbReference>
<dbReference type="EMBL" id="RDQH01000340">
    <property type="protein sequence ID" value="RXH77069.1"/>
    <property type="molecule type" value="Genomic_DNA"/>
</dbReference>
<reference evidence="1 2" key="1">
    <citation type="submission" date="2018-10" db="EMBL/GenBank/DDBJ databases">
        <title>A high-quality apple genome assembly.</title>
        <authorList>
            <person name="Hu J."/>
        </authorList>
    </citation>
    <scope>NUCLEOTIDE SEQUENCE [LARGE SCALE GENOMIC DNA]</scope>
    <source>
        <strain evidence="2">cv. HFTH1</strain>
        <tissue evidence="1">Young leaf</tissue>
    </source>
</reference>
<proteinExistence type="predicted"/>
<dbReference type="AlphaFoldDB" id="A0A498I291"/>
<sequence>MAVNVLGVCHWKLFANVWEGFAPGAPVQTVVTTTVVEANYTAATERITSLPFGHTSLPSHVLPPVVSISINSDDSPPYLNGCDDIDKGMSFSLLQLEAKLQVIRLCKQLFSNGKKSGCENFDYV</sequence>
<accession>A0A498I291</accession>
<protein>
    <submittedName>
        <fullName evidence="1">Uncharacterized protein</fullName>
    </submittedName>
</protein>
<organism evidence="1 2">
    <name type="scientific">Malus domestica</name>
    <name type="common">Apple</name>
    <name type="synonym">Pyrus malus</name>
    <dbReference type="NCBI Taxonomy" id="3750"/>
    <lineage>
        <taxon>Eukaryota</taxon>
        <taxon>Viridiplantae</taxon>
        <taxon>Streptophyta</taxon>
        <taxon>Embryophyta</taxon>
        <taxon>Tracheophyta</taxon>
        <taxon>Spermatophyta</taxon>
        <taxon>Magnoliopsida</taxon>
        <taxon>eudicotyledons</taxon>
        <taxon>Gunneridae</taxon>
        <taxon>Pentapetalae</taxon>
        <taxon>rosids</taxon>
        <taxon>fabids</taxon>
        <taxon>Rosales</taxon>
        <taxon>Rosaceae</taxon>
        <taxon>Amygdaloideae</taxon>
        <taxon>Maleae</taxon>
        <taxon>Malus</taxon>
    </lineage>
</organism>
<keyword evidence="2" id="KW-1185">Reference proteome</keyword>
<gene>
    <name evidence="1" type="ORF">DVH24_019957</name>
</gene>
<name>A0A498I291_MALDO</name>